<name>A0A2U8WJB1_9HYPH</name>
<dbReference type="InterPro" id="IPR003122">
    <property type="entry name" value="Tar_rcpt_lig-bd"/>
</dbReference>
<comment type="similarity">
    <text evidence="9">Belongs to the methyl-accepting chemotaxis (MCP) protein family.</text>
</comment>
<evidence type="ECO:0000259" key="13">
    <source>
        <dbReference type="PROSITE" id="PS50885"/>
    </source>
</evidence>
<evidence type="ECO:0000256" key="9">
    <source>
        <dbReference type="ARBA" id="ARBA00029447"/>
    </source>
</evidence>
<dbReference type="SMART" id="SM00283">
    <property type="entry name" value="MA"/>
    <property type="match status" value="1"/>
</dbReference>
<keyword evidence="15" id="KW-1185">Reference proteome</keyword>
<reference evidence="14 15" key="1">
    <citation type="submission" date="2018-05" db="EMBL/GenBank/DDBJ databases">
        <title>Complete Genome Sequence of Methylobacterium sp. 17Sr1-28.</title>
        <authorList>
            <person name="Srinivasan S."/>
        </authorList>
    </citation>
    <scope>NUCLEOTIDE SEQUENCE [LARGE SCALE GENOMIC DNA]</scope>
    <source>
        <strain evidence="14 15">17Sr1-28</strain>
    </source>
</reference>
<evidence type="ECO:0000256" key="8">
    <source>
        <dbReference type="ARBA" id="ARBA00023224"/>
    </source>
</evidence>
<dbReference type="EMBL" id="CP029553">
    <property type="protein sequence ID" value="AWN45648.1"/>
    <property type="molecule type" value="Genomic_DNA"/>
</dbReference>
<feature type="domain" description="HAMP" evidence="13">
    <location>
        <begin position="216"/>
        <end position="269"/>
    </location>
</feature>
<accession>A0A2U8WJB1</accession>
<evidence type="ECO:0000256" key="11">
    <source>
        <dbReference type="SAM" id="Phobius"/>
    </source>
</evidence>
<gene>
    <name evidence="14" type="ORF">DK419_04350</name>
</gene>
<sequence>MPEPDLMRALTSIRGRLIALLLILAGLIAAALGGGWWGVAAMRDAVDHIYSGRVVPLRDLKAVADLYAVNIVDTSHKRRAGILTSAEGLKNVEQALSQVGTHWSAYRGKAMSPHEARIAGEVEGAMERAKPAIARLVGLLRAEDAAGLAAFVGRDLYPAIDPISDAVGKLVELQLDEARDGKAAADALYRLLAWTLVGVVLVAALALAVAGRIVLAGVSTPLTRITGQMRALSDGDLSVSVTDRDKRDEIGTLARALQVFKDALVAKREADRAAALEADAKMRRAEHLDGLTRAFETRVMALSRGVADAASGMEAAAGTMAATAEATTGQSVTVAATAEQTSANVQTVASATEELAASVQEIAAQVGQSARMAGMAREETQRTDAVVQSLATGVRTIGDVVGLISGIAGQTNLLALNATIEAARAGEAGRGFAVVAAEVKALAEQTTRATEEIARQIGAIQAGTGGAVEAIAAIGRRIGEMDTIAAGVAAAMEEQGAATREIARNVQQASHGTHAVTDAIATVRDGAGETGTAAAQVLGAARAMSRSAEELQREVVGFLGDVRAA</sequence>
<dbReference type="SMART" id="SM00304">
    <property type="entry name" value="HAMP"/>
    <property type="match status" value="1"/>
</dbReference>
<evidence type="ECO:0000256" key="1">
    <source>
        <dbReference type="ARBA" id="ARBA00004651"/>
    </source>
</evidence>
<dbReference type="InterPro" id="IPR004089">
    <property type="entry name" value="MCPsignal_dom"/>
</dbReference>
<evidence type="ECO:0000256" key="3">
    <source>
        <dbReference type="ARBA" id="ARBA00022481"/>
    </source>
</evidence>
<dbReference type="OrthoDB" id="3378718at2"/>
<keyword evidence="4" id="KW-0145">Chemotaxis</keyword>
<dbReference type="InterPro" id="IPR003660">
    <property type="entry name" value="HAMP_dom"/>
</dbReference>
<dbReference type="Proteomes" id="UP000245444">
    <property type="component" value="Chromosome"/>
</dbReference>
<dbReference type="AlphaFoldDB" id="A0A2U8WJB1"/>
<dbReference type="KEGG" id="mtea:DK419_04350"/>
<evidence type="ECO:0000256" key="2">
    <source>
        <dbReference type="ARBA" id="ARBA00022475"/>
    </source>
</evidence>
<evidence type="ECO:0000256" key="4">
    <source>
        <dbReference type="ARBA" id="ARBA00022500"/>
    </source>
</evidence>
<evidence type="ECO:0000313" key="15">
    <source>
        <dbReference type="Proteomes" id="UP000245444"/>
    </source>
</evidence>
<dbReference type="Pfam" id="PF00015">
    <property type="entry name" value="MCPsignal"/>
    <property type="match status" value="1"/>
</dbReference>
<evidence type="ECO:0000256" key="10">
    <source>
        <dbReference type="PROSITE-ProRule" id="PRU00284"/>
    </source>
</evidence>
<evidence type="ECO:0000256" key="7">
    <source>
        <dbReference type="ARBA" id="ARBA00023136"/>
    </source>
</evidence>
<dbReference type="GO" id="GO:0007165">
    <property type="term" value="P:signal transduction"/>
    <property type="evidence" value="ECO:0007669"/>
    <property type="project" value="UniProtKB-KW"/>
</dbReference>
<proteinExistence type="inferred from homology"/>
<evidence type="ECO:0000256" key="5">
    <source>
        <dbReference type="ARBA" id="ARBA00022692"/>
    </source>
</evidence>
<dbReference type="PROSITE" id="PS50111">
    <property type="entry name" value="CHEMOTAXIS_TRANSDUC_2"/>
    <property type="match status" value="1"/>
</dbReference>
<keyword evidence="6 11" id="KW-1133">Transmembrane helix</keyword>
<dbReference type="PROSITE" id="PS50885">
    <property type="entry name" value="HAMP"/>
    <property type="match status" value="1"/>
</dbReference>
<dbReference type="GO" id="GO:0005886">
    <property type="term" value="C:plasma membrane"/>
    <property type="evidence" value="ECO:0007669"/>
    <property type="project" value="UniProtKB-SubCell"/>
</dbReference>
<dbReference type="Pfam" id="PF00672">
    <property type="entry name" value="HAMP"/>
    <property type="match status" value="1"/>
</dbReference>
<keyword evidence="8 10" id="KW-0807">Transducer</keyword>
<keyword evidence="3" id="KW-0488">Methylation</keyword>
<dbReference type="GO" id="GO:0006935">
    <property type="term" value="P:chemotaxis"/>
    <property type="evidence" value="ECO:0007669"/>
    <property type="project" value="UniProtKB-KW"/>
</dbReference>
<dbReference type="SUPFAM" id="SSF58104">
    <property type="entry name" value="Methyl-accepting chemotaxis protein (MCP) signaling domain"/>
    <property type="match status" value="1"/>
</dbReference>
<organism evidence="14 15">
    <name type="scientific">Methylobacterium terrae</name>
    <dbReference type="NCBI Taxonomy" id="2202827"/>
    <lineage>
        <taxon>Bacteria</taxon>
        <taxon>Pseudomonadati</taxon>
        <taxon>Pseudomonadota</taxon>
        <taxon>Alphaproteobacteria</taxon>
        <taxon>Hyphomicrobiales</taxon>
        <taxon>Methylobacteriaceae</taxon>
        <taxon>Methylobacterium</taxon>
    </lineage>
</organism>
<feature type="domain" description="Methyl-accepting transducer" evidence="12">
    <location>
        <begin position="309"/>
        <end position="552"/>
    </location>
</feature>
<dbReference type="PANTHER" id="PTHR32089:SF112">
    <property type="entry name" value="LYSOZYME-LIKE PROTEIN-RELATED"/>
    <property type="match status" value="1"/>
</dbReference>
<protein>
    <submittedName>
        <fullName evidence="14">Chemotaxis protein</fullName>
    </submittedName>
</protein>
<dbReference type="Gene3D" id="6.10.340.10">
    <property type="match status" value="1"/>
</dbReference>
<dbReference type="CDD" id="cd06225">
    <property type="entry name" value="HAMP"/>
    <property type="match status" value="1"/>
</dbReference>
<feature type="transmembrane region" description="Helical" evidence="11">
    <location>
        <begin position="191"/>
        <end position="215"/>
    </location>
</feature>
<comment type="subcellular location">
    <subcellularLocation>
        <location evidence="1">Cell membrane</location>
        <topology evidence="1">Multi-pass membrane protein</topology>
    </subcellularLocation>
</comment>
<evidence type="ECO:0000313" key="14">
    <source>
        <dbReference type="EMBL" id="AWN45648.1"/>
    </source>
</evidence>
<dbReference type="Pfam" id="PF02203">
    <property type="entry name" value="TarH"/>
    <property type="match status" value="1"/>
</dbReference>
<keyword evidence="2" id="KW-1003">Cell membrane</keyword>
<evidence type="ECO:0000256" key="6">
    <source>
        <dbReference type="ARBA" id="ARBA00022989"/>
    </source>
</evidence>
<keyword evidence="7 11" id="KW-0472">Membrane</keyword>
<keyword evidence="5 11" id="KW-0812">Transmembrane</keyword>
<evidence type="ECO:0000259" key="12">
    <source>
        <dbReference type="PROSITE" id="PS50111"/>
    </source>
</evidence>
<dbReference type="Gene3D" id="1.10.287.950">
    <property type="entry name" value="Methyl-accepting chemotaxis protein"/>
    <property type="match status" value="1"/>
</dbReference>
<dbReference type="PANTHER" id="PTHR32089">
    <property type="entry name" value="METHYL-ACCEPTING CHEMOTAXIS PROTEIN MCPB"/>
    <property type="match status" value="1"/>
</dbReference>